<keyword evidence="2" id="KW-0547">Nucleotide-binding</keyword>
<keyword evidence="5" id="KW-0067">ATP-binding</keyword>
<evidence type="ECO:0000256" key="6">
    <source>
        <dbReference type="ARBA" id="ARBA00023235"/>
    </source>
</evidence>
<dbReference type="InterPro" id="IPR011545">
    <property type="entry name" value="DEAD/DEAH_box_helicase_dom"/>
</dbReference>
<dbReference type="FunFam" id="1.10.10.10:FF:000012">
    <property type="entry name" value="U5 small nuclear ribonucleoprotein helicase"/>
    <property type="match status" value="1"/>
</dbReference>
<dbReference type="Gene3D" id="1.10.10.10">
    <property type="entry name" value="Winged helix-like DNA-binding domain superfamily/Winged helix DNA-binding domain"/>
    <property type="match status" value="1"/>
</dbReference>
<dbReference type="EMBL" id="ML992512">
    <property type="protein sequence ID" value="KAF2220729.1"/>
    <property type="molecule type" value="Genomic_DNA"/>
</dbReference>
<comment type="catalytic activity">
    <reaction evidence="10">
        <text>ATP + H2O = ADP + phosphate + H(+)</text>
        <dbReference type="Rhea" id="RHEA:13065"/>
        <dbReference type="ChEBI" id="CHEBI:15377"/>
        <dbReference type="ChEBI" id="CHEBI:15378"/>
        <dbReference type="ChEBI" id="CHEBI:30616"/>
        <dbReference type="ChEBI" id="CHEBI:43474"/>
        <dbReference type="ChEBI" id="CHEBI:456216"/>
        <dbReference type="EC" id="5.6.2.4"/>
    </reaction>
</comment>
<evidence type="ECO:0000313" key="15">
    <source>
        <dbReference type="Proteomes" id="UP000799538"/>
    </source>
</evidence>
<accession>A0A6A6G572</accession>
<keyword evidence="15" id="KW-1185">Reference proteome</keyword>
<evidence type="ECO:0000259" key="13">
    <source>
        <dbReference type="PROSITE" id="PS51194"/>
    </source>
</evidence>
<evidence type="ECO:0000256" key="5">
    <source>
        <dbReference type="ARBA" id="ARBA00022840"/>
    </source>
</evidence>
<dbReference type="SMART" id="SM00490">
    <property type="entry name" value="HELICc"/>
    <property type="match status" value="1"/>
</dbReference>
<dbReference type="InterPro" id="IPR036388">
    <property type="entry name" value="WH-like_DNA-bd_sf"/>
</dbReference>
<dbReference type="SUPFAM" id="SSF46785">
    <property type="entry name" value="Winged helix' DNA-binding domain"/>
    <property type="match status" value="1"/>
</dbReference>
<dbReference type="InterPro" id="IPR027417">
    <property type="entry name" value="P-loop_NTPase"/>
</dbReference>
<dbReference type="Pfam" id="PF02889">
    <property type="entry name" value="Sec63"/>
    <property type="match status" value="1"/>
</dbReference>
<keyword evidence="4" id="KW-0347">Helicase</keyword>
<dbReference type="GO" id="GO:0005524">
    <property type="term" value="F:ATP binding"/>
    <property type="evidence" value="ECO:0007669"/>
    <property type="project" value="UniProtKB-KW"/>
</dbReference>
<gene>
    <name evidence="14" type="ORF">BDZ85DRAFT_267054</name>
</gene>
<keyword evidence="7" id="KW-0469">Meiosis</keyword>
<dbReference type="Pfam" id="PF00271">
    <property type="entry name" value="Helicase_C"/>
    <property type="match status" value="1"/>
</dbReference>
<comment type="similarity">
    <text evidence="1">Belongs to the helicase family. SKI2 subfamily.</text>
</comment>
<dbReference type="SUPFAM" id="SSF52540">
    <property type="entry name" value="P-loop containing nucleoside triphosphate hydrolases"/>
    <property type="match status" value="1"/>
</dbReference>
<evidence type="ECO:0000256" key="7">
    <source>
        <dbReference type="ARBA" id="ARBA00023254"/>
    </source>
</evidence>
<evidence type="ECO:0000256" key="10">
    <source>
        <dbReference type="ARBA" id="ARBA00048988"/>
    </source>
</evidence>
<evidence type="ECO:0000256" key="4">
    <source>
        <dbReference type="ARBA" id="ARBA00022806"/>
    </source>
</evidence>
<dbReference type="GO" id="GO:0043138">
    <property type="term" value="F:3'-5' DNA helicase activity"/>
    <property type="evidence" value="ECO:0007669"/>
    <property type="project" value="UniProtKB-EC"/>
</dbReference>
<sequence length="1389" mass="153840">MSQYSRQWAYGQDITDSGPEYSTIDEYDRRLHAQNDYYDDRSQQLPRTTRVSLPTRSYHSTHPQSIEQSPHFVAASLPLDRSLGVRRRALMTPSIPSSSVEEVNTSSPNYGAGHAITKKRKYDHPTSHQSQSMSTPVVRGIPLHSPHELPDRFKAIFPYEYFNAVQSRCFATLYQSDGNFVLSAPTGSGKTVAFELAICRLISQQPDLDFKIVYMAPTKALCTERTRDWQRKFSTLPINVEEVTGDTASGTLQLVKNAHVIVTTSERWDSLTRKWKDHEKLVRLIRLLLIDEVHILGQNRGATLEAVVSRMKSVGSNIRFVAVSATVPNVQDLAIWLGRDQDHPSTPAALEKFGEDFRPVRLKKHVIGYDLRTSNDFQFDAAMTKNIPNVIQKYSKGKPVMIFCMTRKSCGSTANQLAEWYVRCKEGEKPWTIDGRPVFVGDRDLQATLHAGVAIHHAALSAEDRSAIESGYLAGSIKVICCTTTLAVGINLPCHMVVVKGTATIADGGKLTRELSDMDILQMMGRAGRPQFDTDAIAVIMTKTDRAAVYDRMVNCQEILESRLHVNLIEHLNAEIGLGTIQDFPSAISWLSSTFLYVRLKVNPDHYQLRDCVHTTYQESLDDICRTALDLLETNDLIDVDKDSVQQNDFGAAMARYYISFETMKSVVTIAPQPKISELLSILCSAHDLGDIRFRAKEKQLFKQVNESSSIKFPIKVNLSQQSQKVSLIIQAVLGGLELLAQDDSYRFAFGAEKNKVFELGRRLIRCIIDCQISKGDAVGIRNSLFLARSLGAEVWDDLSLYLQQLQNIGPVSVRKLVGANIRNVEEIIACPPAKIEMALGRNPPFGIKFIEQAKTFPRLKLALHQLGQPILKSGEFPVVKLKAEISFANEKPLTHYLKQPIYITFLAECSDGRKVDFVKISAHKIGRGMDKMFEASFSATGQSVRCSIACEEIAGTLVEAGMKPDVPVSAFRGLNQPVLTTGLTAPPGPTKLAGGGAEIRSREHSGQTYVTQSTDWGDDNIADAELAAMDLHEGFQDIDEIDAHPGQTSSGKHGVADQGRFDTISNDEYRPVKLPNGNWRCNHTCKNKTACNHKCCIDGLAKPPRPPKARKEKASKQGKEADVKTAKKKGQTQLTFQSSPDKAQPKYDEGHPEQVDLTQTDRALHQQGQIRPPKQTPSIGRLQNLHNSTGTTGVVASSRLPLRSAAQHHPRFTAAIHVAEDISDFEDFDEEELNYLDVTADTLKPNKTVEAAKALSPIDDEPPLESSSGLFMSSTMPGATNEAFLDSDDEMLDAALIGAEDSFNLSSPRREKSVTAEALPDGQPTSYQEPAVHSTWLDEDSAMGKETQTGGLMAAVSTEVAPEDRDATEREELKKFLWQEFGDSVELI</sequence>
<dbReference type="CDD" id="cd18795">
    <property type="entry name" value="SF2_C_Ski2"/>
    <property type="match status" value="1"/>
</dbReference>
<evidence type="ECO:0000259" key="12">
    <source>
        <dbReference type="PROSITE" id="PS51192"/>
    </source>
</evidence>
<protein>
    <recommendedName>
        <fullName evidence="9">DNA 3'-5' helicase</fullName>
        <ecNumber evidence="9">5.6.2.4</ecNumber>
    </recommendedName>
</protein>
<dbReference type="InterPro" id="IPR036390">
    <property type="entry name" value="WH_DNA-bd_sf"/>
</dbReference>
<feature type="compositionally biased region" description="Basic and acidic residues" evidence="11">
    <location>
        <begin position="1144"/>
        <end position="1153"/>
    </location>
</feature>
<dbReference type="SMART" id="SM00487">
    <property type="entry name" value="DEXDc"/>
    <property type="match status" value="1"/>
</dbReference>
<dbReference type="OrthoDB" id="5575at2759"/>
<feature type="region of interest" description="Disordered" evidence="11">
    <location>
        <begin position="1307"/>
        <end position="1331"/>
    </location>
</feature>
<evidence type="ECO:0000256" key="1">
    <source>
        <dbReference type="ARBA" id="ARBA00010140"/>
    </source>
</evidence>
<dbReference type="FunFam" id="1.10.3380.10:FF:000012">
    <property type="entry name" value="DEAD/DEAH box DNA helicase"/>
    <property type="match status" value="1"/>
</dbReference>
<dbReference type="Gene3D" id="3.40.50.300">
    <property type="entry name" value="P-loop containing nucleotide triphosphate hydrolases"/>
    <property type="match status" value="2"/>
</dbReference>
<dbReference type="PROSITE" id="PS51194">
    <property type="entry name" value="HELICASE_CTER"/>
    <property type="match status" value="1"/>
</dbReference>
<feature type="compositionally biased region" description="Basic and acidic residues" evidence="11">
    <location>
        <begin position="1113"/>
        <end position="1126"/>
    </location>
</feature>
<dbReference type="SMART" id="SM00973">
    <property type="entry name" value="Sec63"/>
    <property type="match status" value="1"/>
</dbReference>
<dbReference type="InterPro" id="IPR004179">
    <property type="entry name" value="Sec63-dom"/>
</dbReference>
<keyword evidence="6" id="KW-0413">Isomerase</keyword>
<evidence type="ECO:0000256" key="2">
    <source>
        <dbReference type="ARBA" id="ARBA00022741"/>
    </source>
</evidence>
<dbReference type="InterPro" id="IPR052247">
    <property type="entry name" value="Meiotic_Crossover_Helicase"/>
</dbReference>
<dbReference type="Pfam" id="PF23445">
    <property type="entry name" value="WHD_SNRNP200"/>
    <property type="match status" value="1"/>
</dbReference>
<dbReference type="InterPro" id="IPR001650">
    <property type="entry name" value="Helicase_C-like"/>
</dbReference>
<dbReference type="GO" id="GO:0003676">
    <property type="term" value="F:nucleic acid binding"/>
    <property type="evidence" value="ECO:0007669"/>
    <property type="project" value="InterPro"/>
</dbReference>
<dbReference type="PANTHER" id="PTHR47835">
    <property type="entry name" value="HFM1, ATP DEPENDENT DNA HELICASE HOMOLOG"/>
    <property type="match status" value="1"/>
</dbReference>
<dbReference type="SUPFAM" id="SSF158702">
    <property type="entry name" value="Sec63 N-terminal domain-like"/>
    <property type="match status" value="1"/>
</dbReference>
<dbReference type="GO" id="GO:0016787">
    <property type="term" value="F:hydrolase activity"/>
    <property type="evidence" value="ECO:0007669"/>
    <property type="project" value="UniProtKB-KW"/>
</dbReference>
<keyword evidence="3" id="KW-0378">Hydrolase</keyword>
<organism evidence="14 15">
    <name type="scientific">Elsinoe ampelina</name>
    <dbReference type="NCBI Taxonomy" id="302913"/>
    <lineage>
        <taxon>Eukaryota</taxon>
        <taxon>Fungi</taxon>
        <taxon>Dikarya</taxon>
        <taxon>Ascomycota</taxon>
        <taxon>Pezizomycotina</taxon>
        <taxon>Dothideomycetes</taxon>
        <taxon>Dothideomycetidae</taxon>
        <taxon>Myriangiales</taxon>
        <taxon>Elsinoaceae</taxon>
        <taxon>Elsinoe</taxon>
    </lineage>
</organism>
<reference evidence="15" key="1">
    <citation type="journal article" date="2020" name="Stud. Mycol.">
        <title>101 Dothideomycetes genomes: A test case for predicting lifestyles and emergence of pathogens.</title>
        <authorList>
            <person name="Haridas S."/>
            <person name="Albert R."/>
            <person name="Binder M."/>
            <person name="Bloem J."/>
            <person name="LaButti K."/>
            <person name="Salamov A."/>
            <person name="Andreopoulos B."/>
            <person name="Baker S."/>
            <person name="Barry K."/>
            <person name="Bills G."/>
            <person name="Bluhm B."/>
            <person name="Cannon C."/>
            <person name="Castanera R."/>
            <person name="Culley D."/>
            <person name="Daum C."/>
            <person name="Ezra D."/>
            <person name="Gonzalez J."/>
            <person name="Henrissat B."/>
            <person name="Kuo A."/>
            <person name="Liang C."/>
            <person name="Lipzen A."/>
            <person name="Lutzoni F."/>
            <person name="Magnuson J."/>
            <person name="Mondo S."/>
            <person name="Nolan M."/>
            <person name="Ohm R."/>
            <person name="Pangilinan J."/>
            <person name="Park H.-J."/>
            <person name="Ramirez L."/>
            <person name="Alfaro M."/>
            <person name="Sun H."/>
            <person name="Tritt A."/>
            <person name="Yoshinaga Y."/>
            <person name="Zwiers L.-H."/>
            <person name="Turgeon B."/>
            <person name="Goodwin S."/>
            <person name="Spatafora J."/>
            <person name="Crous P."/>
            <person name="Grigoriev I."/>
        </authorList>
    </citation>
    <scope>NUCLEOTIDE SEQUENCE [LARGE SCALE GENOMIC DNA]</scope>
    <source>
        <strain evidence="15">CECT 20119</strain>
    </source>
</reference>
<feature type="compositionally biased region" description="Polar residues" evidence="11">
    <location>
        <begin position="1132"/>
        <end position="1142"/>
    </location>
</feature>
<feature type="region of interest" description="Disordered" evidence="11">
    <location>
        <begin position="1100"/>
        <end position="1153"/>
    </location>
</feature>
<evidence type="ECO:0000256" key="11">
    <source>
        <dbReference type="SAM" id="MobiDB-lite"/>
    </source>
</evidence>
<name>A0A6A6G572_9PEZI</name>
<dbReference type="InterPro" id="IPR014001">
    <property type="entry name" value="Helicase_ATP-bd"/>
</dbReference>
<dbReference type="PANTHER" id="PTHR47835:SF3">
    <property type="entry name" value="HELICASE FOR MEIOSIS 1"/>
    <property type="match status" value="1"/>
</dbReference>
<evidence type="ECO:0000256" key="3">
    <source>
        <dbReference type="ARBA" id="ARBA00022801"/>
    </source>
</evidence>
<feature type="domain" description="Helicase ATP-binding" evidence="12">
    <location>
        <begin position="171"/>
        <end position="345"/>
    </location>
</feature>
<dbReference type="Proteomes" id="UP000799538">
    <property type="component" value="Unassembled WGS sequence"/>
</dbReference>
<dbReference type="EC" id="5.6.2.4" evidence="9"/>
<feature type="domain" description="Helicase C-terminal" evidence="13">
    <location>
        <begin position="386"/>
        <end position="576"/>
    </location>
</feature>
<dbReference type="Gene3D" id="1.10.3380.10">
    <property type="entry name" value="Sec63 N-terminal domain-like domain"/>
    <property type="match status" value="1"/>
</dbReference>
<proteinExistence type="inferred from homology"/>
<dbReference type="GO" id="GO:0051321">
    <property type="term" value="P:meiotic cell cycle"/>
    <property type="evidence" value="ECO:0007669"/>
    <property type="project" value="UniProtKB-KW"/>
</dbReference>
<dbReference type="Pfam" id="PF00270">
    <property type="entry name" value="DEAD"/>
    <property type="match status" value="1"/>
</dbReference>
<dbReference type="PROSITE" id="PS51192">
    <property type="entry name" value="HELICASE_ATP_BIND_1"/>
    <property type="match status" value="1"/>
</dbReference>
<dbReference type="InterPro" id="IPR057842">
    <property type="entry name" value="WH_MER3"/>
</dbReference>
<evidence type="ECO:0000256" key="8">
    <source>
        <dbReference type="ARBA" id="ARBA00034617"/>
    </source>
</evidence>
<evidence type="ECO:0000256" key="9">
    <source>
        <dbReference type="ARBA" id="ARBA00034808"/>
    </source>
</evidence>
<comment type="catalytic activity">
    <reaction evidence="8">
        <text>Couples ATP hydrolysis with the unwinding of duplex DNA by translocating in the 3'-5' direction.</text>
        <dbReference type="EC" id="5.6.2.4"/>
    </reaction>
</comment>
<evidence type="ECO:0000313" key="14">
    <source>
        <dbReference type="EMBL" id="KAF2220729.1"/>
    </source>
</evidence>